<dbReference type="InterPro" id="IPR001394">
    <property type="entry name" value="Peptidase_C19_UCH"/>
</dbReference>
<sequence>MSDANDIPNLNGENNIYQGQAIMKRSGPEDKSSKARNMNASKRHAAENDDDSSGRDASISSDSSDASIQSDTVITTTISEKSSSGSKQLEENTASSDSNISNKYEGVYHWHIPDIFRHPKLYSDLFEIGTYTWRMLIFPRGLPQDINNRNNVSVFLDAPEAPYTPSFLTPHAQFTITLHHPTRPELNVSQNVRHTFVPKNKDWGFPAIISVARLQQEGFLSEGNRVHISVRILVHPQSRFAHDSRAATGFVGIKNQGATCYMNSLLQSLFHINAFRKAVYKMPSQEDDEPHKNLPVALQGLFFKLQYSRFPASTKDLTRSFGWSQSESFMQHDVQEFNRVLCEKLEVKMKGTTVDKEINRLFEGYMHNFIRCKHVDYSSTRRESFMDLQLDVKGCPNVYASFDKFCQIETLDGDNKYKTDDFGLQEADKGILFSSFPPVLQLQLKRYEYDFYRDVMVKVNDRYEFEDILNLNSDKYLAPDADRSIDYRYRLHSVLVHCGSVHGGHYLAYIRPDGKQWLKFDDDCVTREQNGAVFEKFGGGAESKMSNAYLLVYVRESEWPNMMCEVGEEDLMEHMQVRLKKEIADKELRRKQKAEANLYFGLRVATNADFARHVGGEIVMGLVNFGGLVDREFRMRKTCRFGEFKREVVRRLVFGAKNQLTGDGEG</sequence>
<feature type="domain" description="MATH" evidence="9">
    <location>
        <begin position="105"/>
        <end position="232"/>
    </location>
</feature>
<gene>
    <name evidence="11" type="ORF">PPAR00522_LOCUS16392</name>
</gene>
<dbReference type="SUPFAM" id="SSF54001">
    <property type="entry name" value="Cysteine proteinases"/>
    <property type="match status" value="1"/>
</dbReference>
<dbReference type="SUPFAM" id="SSF49599">
    <property type="entry name" value="TRAF domain-like"/>
    <property type="match status" value="1"/>
</dbReference>
<dbReference type="InterPro" id="IPR002083">
    <property type="entry name" value="MATH/TRAF_dom"/>
</dbReference>
<evidence type="ECO:0000256" key="3">
    <source>
        <dbReference type="ARBA" id="ARBA00022670"/>
    </source>
</evidence>
<protein>
    <recommendedName>
        <fullName evidence="7">Ubiquitin carboxyl-terminal hydrolase</fullName>
        <ecNumber evidence="7">3.4.19.12</ecNumber>
    </recommendedName>
</protein>
<dbReference type="PROSITE" id="PS50235">
    <property type="entry name" value="USP_3"/>
    <property type="match status" value="1"/>
</dbReference>
<evidence type="ECO:0000256" key="2">
    <source>
        <dbReference type="ARBA" id="ARBA00009085"/>
    </source>
</evidence>
<evidence type="ECO:0000256" key="8">
    <source>
        <dbReference type="SAM" id="MobiDB-lite"/>
    </source>
</evidence>
<dbReference type="InterPro" id="IPR038765">
    <property type="entry name" value="Papain-like_cys_pep_sf"/>
</dbReference>
<evidence type="ECO:0000256" key="1">
    <source>
        <dbReference type="ARBA" id="ARBA00000707"/>
    </source>
</evidence>
<name>A0A7S0YLX2_9CHLO</name>
<keyword evidence="3 7" id="KW-0645">Protease</keyword>
<dbReference type="FunFam" id="3.90.70.10:FF:000044">
    <property type="entry name" value="Ubiquitin carboxyl-terminal hydrolase 13"/>
    <property type="match status" value="1"/>
</dbReference>
<dbReference type="GO" id="GO:0005634">
    <property type="term" value="C:nucleus"/>
    <property type="evidence" value="ECO:0007669"/>
    <property type="project" value="TreeGrafter"/>
</dbReference>
<evidence type="ECO:0000256" key="7">
    <source>
        <dbReference type="RuleBase" id="RU366025"/>
    </source>
</evidence>
<dbReference type="GO" id="GO:0031647">
    <property type="term" value="P:regulation of protein stability"/>
    <property type="evidence" value="ECO:0007669"/>
    <property type="project" value="TreeGrafter"/>
</dbReference>
<dbReference type="SMART" id="SM00061">
    <property type="entry name" value="MATH"/>
    <property type="match status" value="1"/>
</dbReference>
<feature type="non-terminal residue" evidence="11">
    <location>
        <position position="666"/>
    </location>
</feature>
<evidence type="ECO:0000256" key="6">
    <source>
        <dbReference type="ARBA" id="ARBA00022807"/>
    </source>
</evidence>
<evidence type="ECO:0000259" key="9">
    <source>
        <dbReference type="PROSITE" id="PS50144"/>
    </source>
</evidence>
<dbReference type="GO" id="GO:0006508">
    <property type="term" value="P:proteolysis"/>
    <property type="evidence" value="ECO:0007669"/>
    <property type="project" value="UniProtKB-KW"/>
</dbReference>
<evidence type="ECO:0000259" key="10">
    <source>
        <dbReference type="PROSITE" id="PS50235"/>
    </source>
</evidence>
<comment type="similarity">
    <text evidence="2 7">Belongs to the peptidase C19 family.</text>
</comment>
<dbReference type="PANTHER" id="PTHR24006">
    <property type="entry name" value="UBIQUITIN CARBOXYL-TERMINAL HYDROLASE"/>
    <property type="match status" value="1"/>
</dbReference>
<dbReference type="Pfam" id="PF00443">
    <property type="entry name" value="UCH"/>
    <property type="match status" value="1"/>
</dbReference>
<dbReference type="PANTHER" id="PTHR24006:SF644">
    <property type="entry name" value="UBIQUITIN CARBOXYL-TERMINAL HYDROLASE 7"/>
    <property type="match status" value="1"/>
</dbReference>
<dbReference type="PROSITE" id="PS50144">
    <property type="entry name" value="MATH"/>
    <property type="match status" value="1"/>
</dbReference>
<evidence type="ECO:0000256" key="5">
    <source>
        <dbReference type="ARBA" id="ARBA00022801"/>
    </source>
</evidence>
<evidence type="ECO:0000256" key="4">
    <source>
        <dbReference type="ARBA" id="ARBA00022786"/>
    </source>
</evidence>
<dbReference type="InterPro" id="IPR050164">
    <property type="entry name" value="Peptidase_C19"/>
</dbReference>
<reference evidence="11" key="1">
    <citation type="submission" date="2021-01" db="EMBL/GenBank/DDBJ databases">
        <authorList>
            <person name="Corre E."/>
            <person name="Pelletier E."/>
            <person name="Niang G."/>
            <person name="Scheremetjew M."/>
            <person name="Finn R."/>
            <person name="Kale V."/>
            <person name="Holt S."/>
            <person name="Cochrane G."/>
            <person name="Meng A."/>
            <person name="Brown T."/>
            <person name="Cohen L."/>
        </authorList>
    </citation>
    <scope>NUCLEOTIDE SEQUENCE</scope>
    <source>
        <strain evidence="11">SAG 63-3</strain>
    </source>
</reference>
<dbReference type="Gene3D" id="3.90.70.10">
    <property type="entry name" value="Cysteine proteinases"/>
    <property type="match status" value="1"/>
</dbReference>
<dbReference type="EMBL" id="HBFM01025318">
    <property type="protein sequence ID" value="CAD8783047.1"/>
    <property type="molecule type" value="Transcribed_RNA"/>
</dbReference>
<keyword evidence="6 7" id="KW-0788">Thiol protease</keyword>
<dbReference type="Gene3D" id="2.60.210.10">
    <property type="entry name" value="Apoptosis, Tumor Necrosis Factor Receptor Associated Protein 2, Chain A"/>
    <property type="match status" value="1"/>
</dbReference>
<dbReference type="GO" id="GO:0016579">
    <property type="term" value="P:protein deubiquitination"/>
    <property type="evidence" value="ECO:0007669"/>
    <property type="project" value="InterPro"/>
</dbReference>
<dbReference type="InterPro" id="IPR028889">
    <property type="entry name" value="USP"/>
</dbReference>
<keyword evidence="4 7" id="KW-0833">Ubl conjugation pathway</keyword>
<dbReference type="AlphaFoldDB" id="A0A7S0YLX2"/>
<keyword evidence="5 7" id="KW-0378">Hydrolase</keyword>
<dbReference type="GO" id="GO:0004843">
    <property type="term" value="F:cysteine-type deubiquitinase activity"/>
    <property type="evidence" value="ECO:0007669"/>
    <property type="project" value="UniProtKB-UniRule"/>
</dbReference>
<dbReference type="CDD" id="cd02659">
    <property type="entry name" value="peptidase_C19C"/>
    <property type="match status" value="1"/>
</dbReference>
<feature type="region of interest" description="Disordered" evidence="8">
    <location>
        <begin position="1"/>
        <end position="100"/>
    </location>
</feature>
<dbReference type="PROSITE" id="PS00972">
    <property type="entry name" value="USP_1"/>
    <property type="match status" value="1"/>
</dbReference>
<proteinExistence type="inferred from homology"/>
<comment type="catalytic activity">
    <reaction evidence="1 7">
        <text>Thiol-dependent hydrolysis of ester, thioester, amide, peptide and isopeptide bonds formed by the C-terminal Gly of ubiquitin (a 76-residue protein attached to proteins as an intracellular targeting signal).</text>
        <dbReference type="EC" id="3.4.19.12"/>
    </reaction>
</comment>
<organism evidence="11">
    <name type="scientific">Polytomella parva</name>
    <dbReference type="NCBI Taxonomy" id="51329"/>
    <lineage>
        <taxon>Eukaryota</taxon>
        <taxon>Viridiplantae</taxon>
        <taxon>Chlorophyta</taxon>
        <taxon>core chlorophytes</taxon>
        <taxon>Chlorophyceae</taxon>
        <taxon>CS clade</taxon>
        <taxon>Chlamydomonadales</taxon>
        <taxon>Chlamydomonadaceae</taxon>
        <taxon>Polytomella</taxon>
    </lineage>
</organism>
<comment type="function">
    <text evidence="7">Recognizes and hydrolyzes the peptide bond at the C-terminal Gly of ubiquitin. Involved in the processing of poly-ubiquitin precursors as well as that of ubiquitinated proteins.</text>
</comment>
<dbReference type="InterPro" id="IPR018200">
    <property type="entry name" value="USP_CS"/>
</dbReference>
<dbReference type="PROSITE" id="PS00973">
    <property type="entry name" value="USP_2"/>
    <property type="match status" value="1"/>
</dbReference>
<feature type="domain" description="USP" evidence="10">
    <location>
        <begin position="251"/>
        <end position="556"/>
    </location>
</feature>
<dbReference type="GO" id="GO:0005829">
    <property type="term" value="C:cytosol"/>
    <property type="evidence" value="ECO:0007669"/>
    <property type="project" value="TreeGrafter"/>
</dbReference>
<feature type="compositionally biased region" description="Polar residues" evidence="8">
    <location>
        <begin position="72"/>
        <end position="100"/>
    </location>
</feature>
<evidence type="ECO:0000313" key="11">
    <source>
        <dbReference type="EMBL" id="CAD8783047.1"/>
    </source>
</evidence>
<dbReference type="EC" id="3.4.19.12" evidence="7"/>
<accession>A0A7S0YLX2</accession>
<feature type="compositionally biased region" description="Low complexity" evidence="8">
    <location>
        <begin position="55"/>
        <end position="71"/>
    </location>
</feature>
<dbReference type="Pfam" id="PF22486">
    <property type="entry name" value="MATH_2"/>
    <property type="match status" value="1"/>
</dbReference>
<dbReference type="InterPro" id="IPR008974">
    <property type="entry name" value="TRAF-like"/>
</dbReference>